<evidence type="ECO:0000313" key="3">
    <source>
        <dbReference type="EMBL" id="OQD44546.1"/>
    </source>
</evidence>
<dbReference type="Pfam" id="PF25967">
    <property type="entry name" value="RND-MFP_C"/>
    <property type="match status" value="1"/>
</dbReference>
<dbReference type="GO" id="GO:0015562">
    <property type="term" value="F:efflux transmembrane transporter activity"/>
    <property type="evidence" value="ECO:0007669"/>
    <property type="project" value="TreeGrafter"/>
</dbReference>
<dbReference type="PANTHER" id="PTHR30469">
    <property type="entry name" value="MULTIDRUG RESISTANCE PROTEIN MDTA"/>
    <property type="match status" value="1"/>
</dbReference>
<name>A0A1V6LWP9_9FLAO</name>
<dbReference type="PANTHER" id="PTHR30469:SF33">
    <property type="entry name" value="SLR1207 PROTEIN"/>
    <property type="match status" value="1"/>
</dbReference>
<dbReference type="Proteomes" id="UP000191680">
    <property type="component" value="Unassembled WGS sequence"/>
</dbReference>
<sequence>MDQKIEKKKNPTKKIALIALPLLLLGFALWSAFDANQKVRIKKERLRIKTVTKGLFEDMALFNAQVHPLNTLQINTIESGSVKKIYAQNGDIVTEGQLLLELYNPNAELGYLTQETAIIEQINNLRNTRIAIKNQQMLLDRDLIEMTYNYNNAERQYSMDTTLYRKGVISKNDYLKSQETYSFQSKQQQNIKVHVKKEQQDRANQLHLINASITKMEESLEQLRQNKENFIVKAPASGLLSSFNPILGKSYNKSELIGKLDMQDGYKLVLAADEYYFNDVAKGQEAHLELNDSLYPLFIKNVVAEVVNGKFQVELNFKEKAPKSINQGMTVPVKLYLSKEEKSALLLPKGTFYTSSGGQFVFVLTSDSKAVKRSITIGKVNAHFYEVLDGLQAGDRVITSSYNDYKDKDILYLED</sequence>
<evidence type="ECO:0000256" key="1">
    <source>
        <dbReference type="SAM" id="Coils"/>
    </source>
</evidence>
<dbReference type="Gene3D" id="2.40.420.20">
    <property type="match status" value="1"/>
</dbReference>
<keyword evidence="4" id="KW-1185">Reference proteome</keyword>
<feature type="coiled-coil region" evidence="1">
    <location>
        <begin position="206"/>
        <end position="233"/>
    </location>
</feature>
<dbReference type="InterPro" id="IPR058627">
    <property type="entry name" value="MdtA-like_C"/>
</dbReference>
<proteinExistence type="predicted"/>
<dbReference type="EMBL" id="MTBC01000001">
    <property type="protein sequence ID" value="OQD44546.1"/>
    <property type="molecule type" value="Genomic_DNA"/>
</dbReference>
<accession>A0A1V6LWP9</accession>
<protein>
    <recommendedName>
        <fullName evidence="2">Multidrug resistance protein MdtA-like C-terminal permuted SH3 domain-containing protein</fullName>
    </recommendedName>
</protein>
<evidence type="ECO:0000259" key="2">
    <source>
        <dbReference type="Pfam" id="PF25967"/>
    </source>
</evidence>
<dbReference type="AlphaFoldDB" id="A0A1V6LWP9"/>
<dbReference type="GO" id="GO:1990281">
    <property type="term" value="C:efflux pump complex"/>
    <property type="evidence" value="ECO:0007669"/>
    <property type="project" value="TreeGrafter"/>
</dbReference>
<dbReference type="RefSeq" id="WP_141239633.1">
    <property type="nucleotide sequence ID" value="NZ_MTBC01000001.1"/>
</dbReference>
<feature type="domain" description="Multidrug resistance protein MdtA-like C-terminal permuted SH3" evidence="2">
    <location>
        <begin position="344"/>
        <end position="401"/>
    </location>
</feature>
<dbReference type="Gene3D" id="1.10.287.470">
    <property type="entry name" value="Helix hairpin bin"/>
    <property type="match status" value="1"/>
</dbReference>
<dbReference type="Gene3D" id="2.40.50.100">
    <property type="match status" value="1"/>
</dbReference>
<evidence type="ECO:0000313" key="4">
    <source>
        <dbReference type="Proteomes" id="UP000191680"/>
    </source>
</evidence>
<dbReference type="OrthoDB" id="1957187at2"/>
<organism evidence="3 4">
    <name type="scientific">Croceivirga radicis</name>
    <dbReference type="NCBI Taxonomy" id="1929488"/>
    <lineage>
        <taxon>Bacteria</taxon>
        <taxon>Pseudomonadati</taxon>
        <taxon>Bacteroidota</taxon>
        <taxon>Flavobacteriia</taxon>
        <taxon>Flavobacteriales</taxon>
        <taxon>Flavobacteriaceae</taxon>
        <taxon>Croceivirga</taxon>
    </lineage>
</organism>
<keyword evidence="1" id="KW-0175">Coiled coil</keyword>
<reference evidence="3 4" key="1">
    <citation type="submission" date="2016-12" db="EMBL/GenBank/DDBJ databases">
        <authorList>
            <person name="Song W.-J."/>
            <person name="Kurnit D.M."/>
        </authorList>
    </citation>
    <scope>NUCLEOTIDE SEQUENCE [LARGE SCALE GENOMIC DNA]</scope>
    <source>
        <strain evidence="3 4">HSG9</strain>
    </source>
</reference>
<gene>
    <name evidence="3" type="ORF">BUL40_02575</name>
</gene>
<comment type="caution">
    <text evidence="3">The sequence shown here is derived from an EMBL/GenBank/DDBJ whole genome shotgun (WGS) entry which is preliminary data.</text>
</comment>